<gene>
    <name evidence="2" type="ORF">APT59_06590</name>
</gene>
<dbReference type="PANTHER" id="PTHR33336:SF3">
    <property type="entry name" value="ABM DOMAIN-CONTAINING PROTEIN"/>
    <property type="match status" value="1"/>
</dbReference>
<evidence type="ECO:0000259" key="1">
    <source>
        <dbReference type="PROSITE" id="PS51725"/>
    </source>
</evidence>
<feature type="domain" description="ABM" evidence="1">
    <location>
        <begin position="5"/>
        <end position="94"/>
    </location>
</feature>
<dbReference type="PROSITE" id="PS51725">
    <property type="entry name" value="ABM"/>
    <property type="match status" value="1"/>
</dbReference>
<dbReference type="Proteomes" id="UP000064137">
    <property type="component" value="Chromosome"/>
</dbReference>
<evidence type="ECO:0000313" key="3">
    <source>
        <dbReference type="Proteomes" id="UP000064137"/>
    </source>
</evidence>
<accession>A0A0U4WXT2</accession>
<evidence type="ECO:0000313" key="2">
    <source>
        <dbReference type="EMBL" id="ALZ83892.1"/>
    </source>
</evidence>
<dbReference type="SUPFAM" id="SSF54909">
    <property type="entry name" value="Dimeric alpha+beta barrel"/>
    <property type="match status" value="1"/>
</dbReference>
<dbReference type="GO" id="GO:0005829">
    <property type="term" value="C:cytosol"/>
    <property type="evidence" value="ECO:0007669"/>
    <property type="project" value="TreeGrafter"/>
</dbReference>
<dbReference type="Pfam" id="PF03992">
    <property type="entry name" value="ABM"/>
    <property type="match status" value="1"/>
</dbReference>
<keyword evidence="2" id="KW-0503">Monooxygenase</keyword>
<organism evidence="2 3">
    <name type="scientific">Pseudomonas oryzihabitans</name>
    <dbReference type="NCBI Taxonomy" id="47885"/>
    <lineage>
        <taxon>Bacteria</taxon>
        <taxon>Pseudomonadati</taxon>
        <taxon>Pseudomonadota</taxon>
        <taxon>Gammaproteobacteria</taxon>
        <taxon>Pseudomonadales</taxon>
        <taxon>Pseudomonadaceae</taxon>
        <taxon>Pseudomonas</taxon>
    </lineage>
</organism>
<dbReference type="RefSeq" id="WP_059314127.1">
    <property type="nucleotide sequence ID" value="NZ_CP013987.1"/>
</dbReference>
<reference evidence="2 3" key="1">
    <citation type="submission" date="2016-01" db="EMBL/GenBank/DDBJ databases">
        <title>Annotation of Pseudomonas oryzihabitans USDA-ARS-USMARC-56511.</title>
        <authorList>
            <person name="Harhay G.P."/>
            <person name="Harhay D.M."/>
            <person name="Smith T.P.L."/>
            <person name="Bono J.L."/>
            <person name="Heaton M.P."/>
            <person name="Clawson M.L."/>
            <person name="Chitko-Mckown C.G."/>
            <person name="Capik S.F."/>
            <person name="DeDonder K.D."/>
            <person name="Apley M.D."/>
            <person name="Lubbers B.V."/>
            <person name="White B.J."/>
            <person name="Larson R.L."/>
        </authorList>
    </citation>
    <scope>NUCLEOTIDE SEQUENCE [LARGE SCALE GENOMIC DNA]</scope>
    <source>
        <strain evidence="2 3">USDA-ARS-USMARC-56511</strain>
    </source>
</reference>
<dbReference type="OrthoDB" id="9812192at2"/>
<name>A0A0U4WXT2_9PSED</name>
<dbReference type="KEGG" id="por:APT59_06590"/>
<protein>
    <submittedName>
        <fullName evidence="2">Antibiotic biosynthesis monooxygenase</fullName>
    </submittedName>
</protein>
<dbReference type="InterPro" id="IPR011008">
    <property type="entry name" value="Dimeric_a/b-barrel"/>
</dbReference>
<dbReference type="Gene3D" id="3.30.70.100">
    <property type="match status" value="1"/>
</dbReference>
<dbReference type="GO" id="GO:0004497">
    <property type="term" value="F:monooxygenase activity"/>
    <property type="evidence" value="ECO:0007669"/>
    <property type="project" value="UniProtKB-KW"/>
</dbReference>
<keyword evidence="2" id="KW-0560">Oxidoreductase</keyword>
<dbReference type="EMBL" id="CP013987">
    <property type="protein sequence ID" value="ALZ83892.1"/>
    <property type="molecule type" value="Genomic_DNA"/>
</dbReference>
<proteinExistence type="predicted"/>
<dbReference type="PANTHER" id="PTHR33336">
    <property type="entry name" value="QUINOL MONOOXYGENASE YGIN-RELATED"/>
    <property type="match status" value="1"/>
</dbReference>
<sequence>MTSEIRVVAILQAKPDQAAAVEKALRAIVAPSRAEAACHFYTPHRDPSHEGRYVFIERWASREALAEHEETAHFKQLLTDLDGLLSEPPQVMILEELPLA</sequence>
<dbReference type="InterPro" id="IPR050744">
    <property type="entry name" value="AI-2_Isomerase_LsrG"/>
</dbReference>
<dbReference type="AlphaFoldDB" id="A0A0U4WXT2"/>
<dbReference type="InterPro" id="IPR007138">
    <property type="entry name" value="ABM_dom"/>
</dbReference>